<evidence type="ECO:0000313" key="1">
    <source>
        <dbReference type="EMBL" id="TWS24644.1"/>
    </source>
</evidence>
<gene>
    <name evidence="1" type="ORF">FK530_23475</name>
</gene>
<accession>A0A5C5RPR7</accession>
<dbReference type="OrthoDB" id="4577825at2"/>
<organism evidence="1 2">
    <name type="scientific">Tsukamurella conjunctivitidis</name>
    <dbReference type="NCBI Taxonomy" id="2592068"/>
    <lineage>
        <taxon>Bacteria</taxon>
        <taxon>Bacillati</taxon>
        <taxon>Actinomycetota</taxon>
        <taxon>Actinomycetes</taxon>
        <taxon>Mycobacteriales</taxon>
        <taxon>Tsukamurellaceae</taxon>
        <taxon>Tsukamurella</taxon>
    </lineage>
</organism>
<evidence type="ECO:0008006" key="3">
    <source>
        <dbReference type="Google" id="ProtNLM"/>
    </source>
</evidence>
<protein>
    <recommendedName>
        <fullName evidence="3">Swt1-like HEPN domain-containing protein</fullName>
    </recommendedName>
</protein>
<proteinExistence type="predicted"/>
<reference evidence="1 2" key="1">
    <citation type="submission" date="2019-06" db="EMBL/GenBank/DDBJ databases">
        <title>Tsukamurella conjunctivitidis sp. nov., Tsukamurella assacharolytica sp. nov. and Tsukamurella sputae sp. nov. isolated from patients with conjunctivitis, bacteraemia (lymphoma) and respiratory infection (sputum) in Hong Kong.</title>
        <authorList>
            <person name="Teng J.L.L."/>
            <person name="Lee H.H."/>
            <person name="Fong J.Y.H."/>
            <person name="Fok K.M.N."/>
            <person name="Lau S.K.P."/>
            <person name="Woo P.C.Y."/>
        </authorList>
    </citation>
    <scope>NUCLEOTIDE SEQUENCE [LARGE SCALE GENOMIC DNA]</scope>
    <source>
        <strain evidence="1 2">HKU72</strain>
    </source>
</reference>
<evidence type="ECO:0000313" key="2">
    <source>
        <dbReference type="Proteomes" id="UP000319375"/>
    </source>
</evidence>
<dbReference type="Proteomes" id="UP000319375">
    <property type="component" value="Unassembled WGS sequence"/>
</dbReference>
<name>A0A5C5RPR7_9ACTN</name>
<comment type="caution">
    <text evidence="1">The sequence shown here is derived from an EMBL/GenBank/DDBJ whole genome shotgun (WGS) entry which is preliminary data.</text>
</comment>
<dbReference type="EMBL" id="VIGX01000029">
    <property type="protein sequence ID" value="TWS24644.1"/>
    <property type="molecule type" value="Genomic_DNA"/>
</dbReference>
<dbReference type="RefSeq" id="WP_146489330.1">
    <property type="nucleotide sequence ID" value="NZ_VIGX01000029.1"/>
</dbReference>
<dbReference type="AlphaFoldDB" id="A0A5C5RPR7"/>
<keyword evidence="2" id="KW-1185">Reference proteome</keyword>
<sequence>MMDPKTSLETCENALRELMQYRYRAEIGEDWLATVSNSEQRRSWKMRHDAEQKVRPGVASLPPLGLAYSDLTDLVTIARKYWSELDGALGEQEMTLPLLVRFDELRNSVAHNRRLVAFERELLAGIAGQIRNQVTIYMSSQDPSGEYYPRIESITDSYGHTFTPSDLGKNEAYNARVEWEITVGVGEQVRFACVGTDPQGRELVWELTHANIGYCPPYLLEGNEVEFVWEVGDEHVRWNPTVVIEVGAKDAPHHRYTKFDAKVDWAYREVRPAQA</sequence>